<feature type="transmembrane region" description="Helical" evidence="2">
    <location>
        <begin position="728"/>
        <end position="746"/>
    </location>
</feature>
<evidence type="ECO:0000256" key="1">
    <source>
        <dbReference type="SAM" id="MobiDB-lite"/>
    </source>
</evidence>
<feature type="transmembrane region" description="Helical" evidence="2">
    <location>
        <begin position="670"/>
        <end position="688"/>
    </location>
</feature>
<dbReference type="EMBL" id="AJWJ01000227">
    <property type="protein sequence ID" value="KAF2073094.1"/>
    <property type="molecule type" value="Genomic_DNA"/>
</dbReference>
<name>A0A8J4V6Q2_9MYCE</name>
<feature type="transmembrane region" description="Helical" evidence="2">
    <location>
        <begin position="542"/>
        <end position="562"/>
    </location>
</feature>
<evidence type="ECO:0000313" key="4">
    <source>
        <dbReference type="Proteomes" id="UP000695562"/>
    </source>
</evidence>
<comment type="caution">
    <text evidence="3">The sequence shown here is derived from an EMBL/GenBank/DDBJ whole genome shotgun (WGS) entry which is preliminary data.</text>
</comment>
<feature type="transmembrane region" description="Helical" evidence="2">
    <location>
        <begin position="967"/>
        <end position="986"/>
    </location>
</feature>
<dbReference type="PANTHER" id="PTHR35261">
    <property type="entry name" value="ORGANELLAR PROTEIN, PUTATIVE-RELATED-RELATED"/>
    <property type="match status" value="1"/>
</dbReference>
<feature type="transmembrane region" description="Helical" evidence="2">
    <location>
        <begin position="640"/>
        <end position="658"/>
    </location>
</feature>
<evidence type="ECO:0000313" key="3">
    <source>
        <dbReference type="EMBL" id="KAF2073094.1"/>
    </source>
</evidence>
<feature type="transmembrane region" description="Helical" evidence="2">
    <location>
        <begin position="509"/>
        <end position="530"/>
    </location>
</feature>
<sequence>MNSILPINNRFKQSFDGYHNQFNNYNRSTQRLLNDNRYLNYLLKIYNIITSKNQYILIIQVLFLFYLLSHTLDKFQRTDDSDATLIQYRNNYCSKATLDHHLYRNAFDDHLQQYNLDKSVLCNSKKHQFKKFVWIFVDSLAHDQAYPIISQFEENANTFRILNHGFKFSTAIYTSFFTGKIPTNYAGKPIHSDNIFYQMKNAGMKMHFVGPEFPAPALLDDSPHYKRYFDQFTIIPQEPVLISPLFGENPSLHPSKESVKLALDELTGNGKKSVMLTTNLLDDKIHRKGKYDPPTLALLSQLTNNVPLVKQWLSENPEYVFIMNSDHGGSKTGGTHEGELHGLKDGGNEGFMFFYHPTAITPQSSTHREWLDTVDIAPTISTYFKDVNIPLESLGMVSTYFEDNANQTSTYVNLVLNAIQIRQLCRLKGFPYSESDFEKATNDFKDLIQNQNSQLENKIEQLKRFIISIKEPMVDFKKFPATYLLIMGIIAISHQIFSVKMETNLISMLKQNIVSTVFPFFFLYIDFLFLKFDYHKHFTNIFYLYIIIISTTILYLIYQLIINIENCNINNSNSSNSNSKNENNESNNSNSNNNNDFREIDISIDSNNTDTSLNNNNQNQNQNQNQNNNNNNQKSLLSDWFSLTFCVVVFVITNFGVSQFFMEFLPLYEMFQSISFLINYILLGYLLYLNTMSKILSTITNSSSMFDNIITLSKNYQILLHSNTQRKLFLYHGGVYFLVYFLSFLYEMSDNSAFIMQVGYFFMGVQVLITIVLGNFAQDIYIISSLMLYIVSTDNQRFYLLVILLPQLYLLSNIYNNANSQKYSHQTNMWDSNYRLKSLARMIPLLMIFITFQAYVFMDGQFNMNVDVRAGNIGLVNMEDYPTFSGFLMAYHKLGYFFVLITFLTRLTNTRYQQIQSYLNIGTDIESISYEVELKFYLLRLLSQKALIMMWIFNYNFWQYKDYLDCFIMTLIFSIIAVGYGFCLVLEEFSKYMNIYIKNKFHF</sequence>
<gene>
    <name evidence="3" type="ORF">CYY_005589</name>
</gene>
<keyword evidence="4" id="KW-1185">Reference proteome</keyword>
<dbReference type="PANTHER" id="PTHR35261:SF3">
    <property type="entry name" value="VACUOLAR IMPORT AND DEGRADATION PROTEIN 22"/>
    <property type="match status" value="1"/>
</dbReference>
<feature type="transmembrane region" description="Helical" evidence="2">
    <location>
        <begin position="839"/>
        <end position="858"/>
    </location>
</feature>
<protein>
    <submittedName>
        <fullName evidence="3">Uncharacterized protein</fullName>
    </submittedName>
</protein>
<dbReference type="InterPro" id="IPR052884">
    <property type="entry name" value="VID_Regulator"/>
</dbReference>
<keyword evidence="2" id="KW-0812">Transmembrane</keyword>
<keyword evidence="2" id="KW-0472">Membrane</keyword>
<feature type="transmembrane region" description="Helical" evidence="2">
    <location>
        <begin position="758"/>
        <end position="778"/>
    </location>
</feature>
<feature type="transmembrane region" description="Helical" evidence="2">
    <location>
        <begin position="479"/>
        <end position="497"/>
    </location>
</feature>
<feature type="transmembrane region" description="Helical" evidence="2">
    <location>
        <begin position="884"/>
        <end position="904"/>
    </location>
</feature>
<dbReference type="Proteomes" id="UP000695562">
    <property type="component" value="Unassembled WGS sequence"/>
</dbReference>
<reference evidence="3" key="1">
    <citation type="submission" date="2020-01" db="EMBL/GenBank/DDBJ databases">
        <title>Development of genomics and gene disruption for Polysphondylium violaceum indicates a role for the polyketide synthase stlB in stalk morphogenesis.</title>
        <authorList>
            <person name="Narita B."/>
            <person name="Kawabe Y."/>
            <person name="Kin K."/>
            <person name="Saito T."/>
            <person name="Gibbs R."/>
            <person name="Kuspa A."/>
            <person name="Muzny D."/>
            <person name="Queller D."/>
            <person name="Richards S."/>
            <person name="Strassman J."/>
            <person name="Sucgang R."/>
            <person name="Worley K."/>
            <person name="Schaap P."/>
        </authorList>
    </citation>
    <scope>NUCLEOTIDE SEQUENCE</scope>
    <source>
        <strain evidence="3">QSvi11</strain>
    </source>
</reference>
<proteinExistence type="predicted"/>
<dbReference type="SUPFAM" id="SSF53649">
    <property type="entry name" value="Alkaline phosphatase-like"/>
    <property type="match status" value="1"/>
</dbReference>
<dbReference type="Gene3D" id="3.40.720.10">
    <property type="entry name" value="Alkaline Phosphatase, subunit A"/>
    <property type="match status" value="1"/>
</dbReference>
<dbReference type="OrthoDB" id="17015at2759"/>
<keyword evidence="2" id="KW-1133">Transmembrane helix</keyword>
<evidence type="ECO:0000256" key="2">
    <source>
        <dbReference type="SAM" id="Phobius"/>
    </source>
</evidence>
<feature type="transmembrane region" description="Helical" evidence="2">
    <location>
        <begin position="937"/>
        <end position="955"/>
    </location>
</feature>
<accession>A0A8J4V6Q2</accession>
<organism evidence="3 4">
    <name type="scientific">Polysphondylium violaceum</name>
    <dbReference type="NCBI Taxonomy" id="133409"/>
    <lineage>
        <taxon>Eukaryota</taxon>
        <taxon>Amoebozoa</taxon>
        <taxon>Evosea</taxon>
        <taxon>Eumycetozoa</taxon>
        <taxon>Dictyostelia</taxon>
        <taxon>Dictyosteliales</taxon>
        <taxon>Dictyosteliaceae</taxon>
        <taxon>Polysphondylium</taxon>
    </lineage>
</organism>
<feature type="region of interest" description="Disordered" evidence="1">
    <location>
        <begin position="574"/>
        <end position="595"/>
    </location>
</feature>
<dbReference type="AlphaFoldDB" id="A0A8J4V6Q2"/>
<dbReference type="InterPro" id="IPR017850">
    <property type="entry name" value="Alkaline_phosphatase_core_sf"/>
</dbReference>